<dbReference type="InterPro" id="IPR001853">
    <property type="entry name" value="DSBA-like_thioredoxin_dom"/>
</dbReference>
<dbReference type="EMBL" id="UINC01226098">
    <property type="protein sequence ID" value="SVE56441.1"/>
    <property type="molecule type" value="Genomic_DNA"/>
</dbReference>
<evidence type="ECO:0000259" key="1">
    <source>
        <dbReference type="PROSITE" id="PS51352"/>
    </source>
</evidence>
<reference evidence="2" key="1">
    <citation type="submission" date="2018-05" db="EMBL/GenBank/DDBJ databases">
        <authorList>
            <person name="Lanie J.A."/>
            <person name="Ng W.-L."/>
            <person name="Kazmierczak K.M."/>
            <person name="Andrzejewski T.M."/>
            <person name="Davidsen T.M."/>
            <person name="Wayne K.J."/>
            <person name="Tettelin H."/>
            <person name="Glass J.I."/>
            <person name="Rusch D."/>
            <person name="Podicherti R."/>
            <person name="Tsui H.-C.T."/>
            <person name="Winkler M.E."/>
        </authorList>
    </citation>
    <scope>NUCLEOTIDE SEQUENCE</scope>
</reference>
<feature type="domain" description="Thioredoxin" evidence="1">
    <location>
        <begin position="1"/>
        <end position="117"/>
    </location>
</feature>
<feature type="non-terminal residue" evidence="2">
    <location>
        <position position="119"/>
    </location>
</feature>
<sequence length="119" mass="13256">MVSDPESPVGGNIRGDVTIVEFFDYRCGYCKRVHPTIKKAMSEDKGIRYVYKEFPILGPHSITASRAAIAVWRTIPEKYEAFHDAIMSIRGNLREAQVLAAASKLGIDKNALKKAMAEK</sequence>
<dbReference type="SUPFAM" id="SSF52833">
    <property type="entry name" value="Thioredoxin-like"/>
    <property type="match status" value="1"/>
</dbReference>
<organism evidence="2">
    <name type="scientific">marine metagenome</name>
    <dbReference type="NCBI Taxonomy" id="408172"/>
    <lineage>
        <taxon>unclassified sequences</taxon>
        <taxon>metagenomes</taxon>
        <taxon>ecological metagenomes</taxon>
    </lineage>
</organism>
<accession>A0A383EI66</accession>
<dbReference type="Pfam" id="PF01323">
    <property type="entry name" value="DSBA"/>
    <property type="match status" value="1"/>
</dbReference>
<dbReference type="AlphaFoldDB" id="A0A383EI66"/>
<evidence type="ECO:0000313" key="2">
    <source>
        <dbReference type="EMBL" id="SVE56441.1"/>
    </source>
</evidence>
<dbReference type="PROSITE" id="PS51352">
    <property type="entry name" value="THIOREDOXIN_2"/>
    <property type="match status" value="1"/>
</dbReference>
<dbReference type="Gene3D" id="3.40.30.10">
    <property type="entry name" value="Glutaredoxin"/>
    <property type="match status" value="1"/>
</dbReference>
<proteinExistence type="predicted"/>
<gene>
    <name evidence="2" type="ORF">METZ01_LOCUS509295</name>
</gene>
<dbReference type="InterPro" id="IPR013766">
    <property type="entry name" value="Thioredoxin_domain"/>
</dbReference>
<dbReference type="CDD" id="cd03023">
    <property type="entry name" value="DsbA_Com1_like"/>
    <property type="match status" value="1"/>
</dbReference>
<protein>
    <recommendedName>
        <fullName evidence="1">Thioredoxin domain-containing protein</fullName>
    </recommendedName>
</protein>
<name>A0A383EI66_9ZZZZ</name>
<dbReference type="InterPro" id="IPR036249">
    <property type="entry name" value="Thioredoxin-like_sf"/>
</dbReference>
<dbReference type="GO" id="GO:0016491">
    <property type="term" value="F:oxidoreductase activity"/>
    <property type="evidence" value="ECO:0007669"/>
    <property type="project" value="InterPro"/>
</dbReference>